<feature type="binding site" evidence="8">
    <location>
        <position position="392"/>
    </location>
    <ligand>
        <name>Zn(2+)</name>
        <dbReference type="ChEBI" id="CHEBI:29105"/>
        <label>2</label>
    </ligand>
</feature>
<feature type="binding site" evidence="8">
    <location>
        <position position="394"/>
    </location>
    <ligand>
        <name>Mg(2+)</name>
        <dbReference type="ChEBI" id="CHEBI:18420"/>
    </ligand>
</feature>
<dbReference type="SUPFAM" id="SSF51695">
    <property type="entry name" value="PLC-like phosphodiesterases"/>
    <property type="match status" value="1"/>
</dbReference>
<name>A0AAJ5WX20_9BACT</name>
<reference evidence="11" key="1">
    <citation type="submission" date="2023-03" db="EMBL/GenBank/DDBJ databases">
        <title>Andean soil-derived lignocellulolytic bacterial consortium as a source of novel taxa and putative plastic-active enzymes.</title>
        <authorList>
            <person name="Diaz-Garcia L."/>
            <person name="Chuvochina M."/>
            <person name="Feuerriegel G."/>
            <person name="Bunk B."/>
            <person name="Sproer C."/>
            <person name="Streit W.R."/>
            <person name="Rodriguez L.M."/>
            <person name="Overmann J."/>
            <person name="Jimenez D.J."/>
        </authorList>
    </citation>
    <scope>NUCLEOTIDE SEQUENCE</scope>
    <source>
        <strain evidence="11">MAG 7</strain>
    </source>
</reference>
<evidence type="ECO:0000256" key="9">
    <source>
        <dbReference type="RuleBase" id="RU003946"/>
    </source>
</evidence>
<dbReference type="InterPro" id="IPR018299">
    <property type="entry name" value="Alkaline_phosphatase_AS"/>
</dbReference>
<feature type="binding site" evidence="8">
    <location>
        <position position="513"/>
    </location>
    <ligand>
        <name>Zn(2+)</name>
        <dbReference type="ChEBI" id="CHEBI:29105"/>
        <label>2</label>
    </ligand>
</feature>
<evidence type="ECO:0000256" key="1">
    <source>
        <dbReference type="ARBA" id="ARBA00005984"/>
    </source>
</evidence>
<dbReference type="InterPro" id="IPR039559">
    <property type="entry name" value="AIM6_PI-PLC-like_dom"/>
</dbReference>
<feature type="binding site" evidence="8">
    <location>
        <position position="300"/>
    </location>
    <ligand>
        <name>Mg(2+)</name>
        <dbReference type="ChEBI" id="CHEBI:18420"/>
    </ligand>
</feature>
<dbReference type="AlphaFoldDB" id="A0AAJ5WX20"/>
<keyword evidence="4 11" id="KW-0378">Hydrolase</keyword>
<comment type="cofactor">
    <cofactor evidence="8">
        <name>Mg(2+)</name>
        <dbReference type="ChEBI" id="CHEBI:18420"/>
    </cofactor>
    <text evidence="8">Binds 1 Mg(2+) ion.</text>
</comment>
<dbReference type="InterPro" id="IPR001952">
    <property type="entry name" value="Alkaline_phosphatase"/>
</dbReference>
<feature type="chain" id="PRO_5042619719" evidence="10">
    <location>
        <begin position="24"/>
        <end position="618"/>
    </location>
</feature>
<dbReference type="CDD" id="cd08577">
    <property type="entry name" value="PI-PLCc_GDPD_SF_unchar3"/>
    <property type="match status" value="1"/>
</dbReference>
<feature type="binding site" evidence="8">
    <location>
        <position position="508"/>
    </location>
    <ligand>
        <name>Mg(2+)</name>
        <dbReference type="ChEBI" id="CHEBI:18420"/>
    </ligand>
</feature>
<evidence type="ECO:0000256" key="5">
    <source>
        <dbReference type="ARBA" id="ARBA00022833"/>
    </source>
</evidence>
<dbReference type="GO" id="GO:0008081">
    <property type="term" value="F:phosphoric diester hydrolase activity"/>
    <property type="evidence" value="ECO:0007669"/>
    <property type="project" value="InterPro"/>
</dbReference>
<feature type="binding site" evidence="8">
    <location>
        <position position="517"/>
    </location>
    <ligand>
        <name>Zn(2+)</name>
        <dbReference type="ChEBI" id="CHEBI:29105"/>
        <label>2</label>
    </ligand>
</feature>
<keyword evidence="3 8" id="KW-0479">Metal-binding</keyword>
<keyword evidence="6 8" id="KW-0460">Magnesium</keyword>
<dbReference type="EC" id="3.1.3.1" evidence="11"/>
<gene>
    <name evidence="11" type="ORF">P0Y53_12580</name>
</gene>
<dbReference type="GO" id="GO:0006629">
    <property type="term" value="P:lipid metabolic process"/>
    <property type="evidence" value="ECO:0007669"/>
    <property type="project" value="InterPro"/>
</dbReference>
<dbReference type="Proteomes" id="UP001220610">
    <property type="component" value="Chromosome"/>
</dbReference>
<evidence type="ECO:0000256" key="10">
    <source>
        <dbReference type="SAM" id="SignalP"/>
    </source>
</evidence>
<dbReference type="SMART" id="SM00098">
    <property type="entry name" value="alkPPc"/>
    <property type="match status" value="1"/>
</dbReference>
<comment type="similarity">
    <text evidence="1 9">Belongs to the alkaline phosphatase family.</text>
</comment>
<feature type="binding site" evidence="8">
    <location>
        <position position="555"/>
    </location>
    <ligand>
        <name>Zn(2+)</name>
        <dbReference type="ChEBI" id="CHEBI:29105"/>
        <label>2</label>
    </ligand>
</feature>
<feature type="binding site" evidence="8">
    <location>
        <position position="300"/>
    </location>
    <ligand>
        <name>Zn(2+)</name>
        <dbReference type="ChEBI" id="CHEBI:29105"/>
        <label>2</label>
    </ligand>
</feature>
<evidence type="ECO:0000313" key="12">
    <source>
        <dbReference type="Proteomes" id="UP001220610"/>
    </source>
</evidence>
<dbReference type="Pfam" id="PF00245">
    <property type="entry name" value="Alk_phosphatase"/>
    <property type="match status" value="1"/>
</dbReference>
<keyword evidence="10" id="KW-0732">Signal</keyword>
<sequence length="618" mass="67982">MLKSLQRLAVSLPLLLLVYSNQAQERPATANNGHSHNDYEQQRPFYTAYEAGMGSVEADVFLRNGRLMVAHEAGHIRPNYTLEELYLKPIAALYAQYGDRVFPDTARRLQLLIDIKEDYTTVLPALISQLNNYPGIFDPTRNRYAVKVVLSGNTPPPAAFAQYPDLIYFDGRPAIPYTAEQVRRLGMISADISSFSAWNGKGTPPMADQQKLKEVIQRAKALGIPFRFWGTKDNANTWTELEKMGVDWIGTDHPALLQDFYTKRASTQYQLSTPYNVYKPTHQSDGAARKPKNIILLIGDGMGLAQIQAALTTNHGSLHLASFRFMGLSRTEAANSDITDSAAGGTAMACGTKTNNRYIGMDSSGKPWPSLVDKLAATGRKTGIISTGDITDATPAVFYAHQVDRSMSNNIAADLLQSPVDVLVGPNRTPFTNNPNQQLLQQLETKGFGYAQSLEAYEQSAAARQLVLLADSVCRPVKSGRGNMLTRSLQETIRRFVPNKKGFFIMAEGAQIDYGGHGNDLPYAISELHDFDRAVGAALAFADRNQETLVIVTADHETGGLSFLDADYRKGLIRGHFSTDDHTNIMVPVFAYGPGAAEFLGVYPNTEIHHRISRLAGK</sequence>
<dbReference type="PROSITE" id="PS00123">
    <property type="entry name" value="ALKALINE_PHOSPHATASE"/>
    <property type="match status" value="1"/>
</dbReference>
<dbReference type="Gene3D" id="3.20.20.190">
    <property type="entry name" value="Phosphatidylinositol (PI) phosphodiesterase"/>
    <property type="match status" value="1"/>
</dbReference>
<organism evidence="11 12">
    <name type="scientific">Candidatus Pseudobacter hemicellulosilyticus</name>
    <dbReference type="NCBI Taxonomy" id="3121375"/>
    <lineage>
        <taxon>Bacteria</taxon>
        <taxon>Pseudomonadati</taxon>
        <taxon>Bacteroidota</taxon>
        <taxon>Chitinophagia</taxon>
        <taxon>Chitinophagales</taxon>
        <taxon>Chitinophagaceae</taxon>
        <taxon>Pseudobacter</taxon>
    </lineage>
</organism>
<dbReference type="Gene3D" id="3.40.720.10">
    <property type="entry name" value="Alkaline Phosphatase, subunit A"/>
    <property type="match status" value="1"/>
</dbReference>
<evidence type="ECO:0000256" key="4">
    <source>
        <dbReference type="ARBA" id="ARBA00022801"/>
    </source>
</evidence>
<dbReference type="PRINTS" id="PR00113">
    <property type="entry name" value="ALKPHPHTASE"/>
</dbReference>
<dbReference type="PANTHER" id="PTHR11596:SF5">
    <property type="entry name" value="ALKALINE PHOSPHATASE"/>
    <property type="match status" value="1"/>
</dbReference>
<dbReference type="CDD" id="cd16012">
    <property type="entry name" value="ALP"/>
    <property type="match status" value="1"/>
</dbReference>
<evidence type="ECO:0000256" key="6">
    <source>
        <dbReference type="ARBA" id="ARBA00022842"/>
    </source>
</evidence>
<comment type="cofactor">
    <cofactor evidence="8">
        <name>Zn(2+)</name>
        <dbReference type="ChEBI" id="CHEBI:29105"/>
    </cofactor>
    <text evidence="8">Binds 2 Zn(2+) ions.</text>
</comment>
<dbReference type="InterPro" id="IPR017946">
    <property type="entry name" value="PLC-like_Pdiesterase_TIM-brl"/>
</dbReference>
<feature type="binding site" evidence="8">
    <location>
        <position position="556"/>
    </location>
    <ligand>
        <name>Zn(2+)</name>
        <dbReference type="ChEBI" id="CHEBI:29105"/>
        <label>2</label>
    </ligand>
</feature>
<feature type="active site" description="Phosphoserine intermediate" evidence="7">
    <location>
        <position position="341"/>
    </location>
</feature>
<accession>A0AAJ5WX20</accession>
<protein>
    <submittedName>
        <fullName evidence="11">Alkaline phosphatase</fullName>
        <ecNumber evidence="11">3.1.3.1</ecNumber>
    </submittedName>
</protein>
<dbReference type="GO" id="GO:0004035">
    <property type="term" value="F:alkaline phosphatase activity"/>
    <property type="evidence" value="ECO:0007669"/>
    <property type="project" value="UniProtKB-EC"/>
</dbReference>
<dbReference type="PANTHER" id="PTHR11596">
    <property type="entry name" value="ALKALINE PHOSPHATASE"/>
    <property type="match status" value="1"/>
</dbReference>
<keyword evidence="2" id="KW-0597">Phosphoprotein</keyword>
<dbReference type="GO" id="GO:0046872">
    <property type="term" value="F:metal ion binding"/>
    <property type="evidence" value="ECO:0007669"/>
    <property type="project" value="UniProtKB-KW"/>
</dbReference>
<keyword evidence="5 8" id="KW-0862">Zinc</keyword>
<dbReference type="InterPro" id="IPR017850">
    <property type="entry name" value="Alkaline_phosphatase_core_sf"/>
</dbReference>
<evidence type="ECO:0000256" key="2">
    <source>
        <dbReference type="ARBA" id="ARBA00022553"/>
    </source>
</evidence>
<evidence type="ECO:0000256" key="7">
    <source>
        <dbReference type="PIRSR" id="PIRSR601952-1"/>
    </source>
</evidence>
<evidence type="ECO:0000313" key="11">
    <source>
        <dbReference type="EMBL" id="WEK38335.1"/>
    </source>
</evidence>
<dbReference type="SUPFAM" id="SSF53649">
    <property type="entry name" value="Alkaline phosphatase-like"/>
    <property type="match status" value="1"/>
</dbReference>
<feature type="signal peptide" evidence="10">
    <location>
        <begin position="1"/>
        <end position="23"/>
    </location>
</feature>
<dbReference type="EMBL" id="CP119311">
    <property type="protein sequence ID" value="WEK38335.1"/>
    <property type="molecule type" value="Genomic_DNA"/>
</dbReference>
<evidence type="ECO:0000256" key="3">
    <source>
        <dbReference type="ARBA" id="ARBA00022723"/>
    </source>
</evidence>
<evidence type="ECO:0000256" key="8">
    <source>
        <dbReference type="PIRSR" id="PIRSR601952-2"/>
    </source>
</evidence>
<proteinExistence type="inferred from homology"/>